<feature type="binding site" evidence="2">
    <location>
        <position position="60"/>
    </location>
    <ligand>
        <name>Fe cation</name>
        <dbReference type="ChEBI" id="CHEBI:24875"/>
    </ligand>
</feature>
<feature type="domain" description="Quercetin 2,3-dioxygenase C-terminal cupin" evidence="5">
    <location>
        <begin position="147"/>
        <end position="232"/>
    </location>
</feature>
<gene>
    <name evidence="6" type="ORF">HCG48_06720</name>
</gene>
<sequence length="233" mass="26690">MTFLIRKSEERGQNQLNWLKSYHTFSFANYYDPNQMGFHHLRVINEDWIAPSKGFGMHPHRDMEIITYVLDGALEHKDSMGNQSTIKPGEVQVMSAGTGVLHSEYNPSSTESVHLLQIWILADRNGVTPRYDQRVFSDEEKHNRWCLIVSKNGEQGSLWIHQNANIYATILDPGVKLTYPFKPDRRAWLHVVKGEIILDGQSLKTGDGVAIARSETMEFEAKTEAELLLFDLM</sequence>
<keyword evidence="2" id="KW-0479">Metal-binding</keyword>
<accession>A0A6H1TUL2</accession>
<evidence type="ECO:0000313" key="6">
    <source>
        <dbReference type="EMBL" id="QIZ70308.1"/>
    </source>
</evidence>
<dbReference type="CDD" id="cd02910">
    <property type="entry name" value="cupin_Yhhw_N"/>
    <property type="match status" value="1"/>
</dbReference>
<proteinExistence type="inferred from homology"/>
<comment type="similarity">
    <text evidence="1 3">Belongs to the pirin family.</text>
</comment>
<dbReference type="InterPro" id="IPR011051">
    <property type="entry name" value="RmlC_Cupin_sf"/>
</dbReference>
<keyword evidence="2" id="KW-0408">Iron</keyword>
<dbReference type="InterPro" id="IPR014710">
    <property type="entry name" value="RmlC-like_jellyroll"/>
</dbReference>
<dbReference type="PANTHER" id="PTHR43212">
    <property type="entry name" value="QUERCETIN 2,3-DIOXYGENASE"/>
    <property type="match status" value="1"/>
</dbReference>
<dbReference type="InterPro" id="IPR003829">
    <property type="entry name" value="Pirin_N_dom"/>
</dbReference>
<protein>
    <submittedName>
        <fullName evidence="6">Pirin family protein</fullName>
    </submittedName>
</protein>
<dbReference type="SUPFAM" id="SSF51182">
    <property type="entry name" value="RmlC-like cupins"/>
    <property type="match status" value="1"/>
</dbReference>
<dbReference type="GO" id="GO:0046872">
    <property type="term" value="F:metal ion binding"/>
    <property type="evidence" value="ECO:0007669"/>
    <property type="project" value="UniProtKB-KW"/>
</dbReference>
<feature type="binding site" evidence="2">
    <location>
        <position position="58"/>
    </location>
    <ligand>
        <name>Fe cation</name>
        <dbReference type="ChEBI" id="CHEBI:24875"/>
    </ligand>
</feature>
<dbReference type="InterPro" id="IPR041602">
    <property type="entry name" value="Quercetinase_C"/>
</dbReference>
<dbReference type="InterPro" id="IPR012093">
    <property type="entry name" value="Pirin"/>
</dbReference>
<reference evidence="6 7" key="1">
    <citation type="submission" date="2020-04" db="EMBL/GenBank/DDBJ databases">
        <authorList>
            <person name="Basu S."/>
            <person name="Maruthanayagam V."/>
            <person name="Chakraborty S."/>
            <person name="Pramanik A."/>
            <person name="Mukherjee J."/>
            <person name="Brink B."/>
        </authorList>
    </citation>
    <scope>NUCLEOTIDE SEQUENCE [LARGE SCALE GENOMIC DNA]</scope>
    <source>
        <strain evidence="6 7">AP17</strain>
    </source>
</reference>
<feature type="domain" description="Pirin N-terminal" evidence="4">
    <location>
        <begin position="9"/>
        <end position="120"/>
    </location>
</feature>
<dbReference type="CDD" id="cd20311">
    <property type="entry name" value="cupin_Yhhw_C"/>
    <property type="match status" value="1"/>
</dbReference>
<dbReference type="KEGG" id="oxy:HCG48_06720"/>
<evidence type="ECO:0000256" key="1">
    <source>
        <dbReference type="ARBA" id="ARBA00008416"/>
    </source>
</evidence>
<evidence type="ECO:0000256" key="3">
    <source>
        <dbReference type="RuleBase" id="RU003457"/>
    </source>
</evidence>
<evidence type="ECO:0000259" key="4">
    <source>
        <dbReference type="Pfam" id="PF02678"/>
    </source>
</evidence>
<dbReference type="Pfam" id="PF02678">
    <property type="entry name" value="Pirin"/>
    <property type="match status" value="1"/>
</dbReference>
<keyword evidence="7" id="KW-1185">Reference proteome</keyword>
<dbReference type="PANTHER" id="PTHR43212:SF3">
    <property type="entry name" value="QUERCETIN 2,3-DIOXYGENASE"/>
    <property type="match status" value="1"/>
</dbReference>
<dbReference type="PIRSF" id="PIRSF006232">
    <property type="entry name" value="Pirin"/>
    <property type="match status" value="1"/>
</dbReference>
<evidence type="ECO:0000313" key="7">
    <source>
        <dbReference type="Proteomes" id="UP000500857"/>
    </source>
</evidence>
<dbReference type="AlphaFoldDB" id="A0A6H1TUL2"/>
<dbReference type="Pfam" id="PF17954">
    <property type="entry name" value="Pirin_C_2"/>
    <property type="match status" value="1"/>
</dbReference>
<dbReference type="Gene3D" id="2.60.120.10">
    <property type="entry name" value="Jelly Rolls"/>
    <property type="match status" value="2"/>
</dbReference>
<feature type="binding site" evidence="2">
    <location>
        <position position="104"/>
    </location>
    <ligand>
        <name>Fe cation</name>
        <dbReference type="ChEBI" id="CHEBI:24875"/>
    </ligand>
</feature>
<evidence type="ECO:0000256" key="2">
    <source>
        <dbReference type="PIRSR" id="PIRSR006232-1"/>
    </source>
</evidence>
<comment type="cofactor">
    <cofactor evidence="2">
        <name>Fe cation</name>
        <dbReference type="ChEBI" id="CHEBI:24875"/>
    </cofactor>
    <text evidence="2">Binds 1 Fe cation per subunit.</text>
</comment>
<evidence type="ECO:0000259" key="5">
    <source>
        <dbReference type="Pfam" id="PF17954"/>
    </source>
</evidence>
<dbReference type="EMBL" id="CP051167">
    <property type="protein sequence ID" value="QIZ70308.1"/>
    <property type="molecule type" value="Genomic_DNA"/>
</dbReference>
<dbReference type="Proteomes" id="UP000500857">
    <property type="component" value="Chromosome"/>
</dbReference>
<name>A0A6H1TUL2_9CYAN</name>
<dbReference type="RefSeq" id="WP_168568463.1">
    <property type="nucleotide sequence ID" value="NZ_CP051167.1"/>
</dbReference>
<organism evidence="6 7">
    <name type="scientific">Oxynema aestuarii AP17</name>
    <dbReference type="NCBI Taxonomy" id="2064643"/>
    <lineage>
        <taxon>Bacteria</taxon>
        <taxon>Bacillati</taxon>
        <taxon>Cyanobacteriota</taxon>
        <taxon>Cyanophyceae</taxon>
        <taxon>Oscillatoriophycideae</taxon>
        <taxon>Oscillatoriales</taxon>
        <taxon>Oscillatoriaceae</taxon>
        <taxon>Oxynema</taxon>
        <taxon>Oxynema aestuarii</taxon>
    </lineage>
</organism>
<feature type="binding site" evidence="2">
    <location>
        <position position="102"/>
    </location>
    <ligand>
        <name>Fe cation</name>
        <dbReference type="ChEBI" id="CHEBI:24875"/>
    </ligand>
</feature>